<keyword evidence="2" id="KW-1185">Reference proteome</keyword>
<evidence type="ECO:0000313" key="2">
    <source>
        <dbReference type="Proteomes" id="UP000199623"/>
    </source>
</evidence>
<protein>
    <submittedName>
        <fullName evidence="1">Uncharacterized protein</fullName>
    </submittedName>
</protein>
<sequence length="106" mass="11720">MTQRSGAFGVLLKIAEDEHTSWRAVQLAGQGIALYAFANRAMASGKTTLSGQELAHKLIAEEELLEDLESDWRSYEDGDLSSDDLVARLEAFVSGFREHYPEEANS</sequence>
<dbReference type="STRING" id="200378.SAMN05216553_1324"/>
<dbReference type="Proteomes" id="UP000199623">
    <property type="component" value="Unassembled WGS sequence"/>
</dbReference>
<organism evidence="1 2">
    <name type="scientific">Lentzea fradiae</name>
    <dbReference type="NCBI Taxonomy" id="200378"/>
    <lineage>
        <taxon>Bacteria</taxon>
        <taxon>Bacillati</taxon>
        <taxon>Actinomycetota</taxon>
        <taxon>Actinomycetes</taxon>
        <taxon>Pseudonocardiales</taxon>
        <taxon>Pseudonocardiaceae</taxon>
        <taxon>Lentzea</taxon>
    </lineage>
</organism>
<dbReference type="AlphaFoldDB" id="A0A1G8DNK3"/>
<reference evidence="2" key="1">
    <citation type="submission" date="2016-10" db="EMBL/GenBank/DDBJ databases">
        <authorList>
            <person name="Varghese N."/>
            <person name="Submissions S."/>
        </authorList>
    </citation>
    <scope>NUCLEOTIDE SEQUENCE [LARGE SCALE GENOMIC DNA]</scope>
    <source>
        <strain evidence="2">CGMCC 4.3506</strain>
    </source>
</reference>
<accession>A0A1G8DNK3</accession>
<dbReference type="EMBL" id="FNCC01000032">
    <property type="protein sequence ID" value="SDH59192.1"/>
    <property type="molecule type" value="Genomic_DNA"/>
</dbReference>
<evidence type="ECO:0000313" key="1">
    <source>
        <dbReference type="EMBL" id="SDH59192.1"/>
    </source>
</evidence>
<dbReference type="OrthoDB" id="4220811at2"/>
<gene>
    <name evidence="1" type="ORF">SAMN05216553_1324</name>
</gene>
<dbReference type="RefSeq" id="WP_090060395.1">
    <property type="nucleotide sequence ID" value="NZ_FNCC01000032.1"/>
</dbReference>
<proteinExistence type="predicted"/>
<name>A0A1G8DNK3_9PSEU</name>